<dbReference type="SMART" id="SM01204">
    <property type="entry name" value="FIST_C"/>
    <property type="match status" value="1"/>
</dbReference>
<dbReference type="Pfam" id="PF10442">
    <property type="entry name" value="FIST_C"/>
    <property type="match status" value="1"/>
</dbReference>
<evidence type="ECO:0000313" key="2">
    <source>
        <dbReference type="EMBL" id="KKU90494.1"/>
    </source>
</evidence>
<sequence>MTHPFGLLSVAGNEYVIRDALAASKEDKSISFVAEVPQGAIIQFMVGGRDALLQAGADAAILARGEIRHESALVFIADCVSRLLVLGVETEKELRNIAKHVGMEVPMIGFFSFGEISSETDRAAFHNKTCSLYVMPE</sequence>
<accession>A0A0G1U8T4</accession>
<gene>
    <name evidence="2" type="ORF">UY19_C0002G0067</name>
</gene>
<evidence type="ECO:0000259" key="1">
    <source>
        <dbReference type="SMART" id="SM01204"/>
    </source>
</evidence>
<feature type="domain" description="FIST C-domain" evidence="1">
    <location>
        <begin position="1"/>
        <end position="119"/>
    </location>
</feature>
<organism evidence="2 3">
    <name type="scientific">Candidatus Wolfebacteria bacterium GW2011_GWA2_47_9b</name>
    <dbReference type="NCBI Taxonomy" id="1619005"/>
    <lineage>
        <taxon>Bacteria</taxon>
        <taxon>Candidatus Wolfeibacteriota</taxon>
    </lineage>
</organism>
<reference evidence="2 3" key="1">
    <citation type="journal article" date="2015" name="Nature">
        <title>rRNA introns, odd ribosomes, and small enigmatic genomes across a large radiation of phyla.</title>
        <authorList>
            <person name="Brown C.T."/>
            <person name="Hug L.A."/>
            <person name="Thomas B.C."/>
            <person name="Sharon I."/>
            <person name="Castelle C.J."/>
            <person name="Singh A."/>
            <person name="Wilkins M.J."/>
            <person name="Williams K.H."/>
            <person name="Banfield J.F."/>
        </authorList>
    </citation>
    <scope>NUCLEOTIDE SEQUENCE [LARGE SCALE GENOMIC DNA]</scope>
</reference>
<name>A0A0G1U8T4_9BACT</name>
<comment type="caution">
    <text evidence="2">The sequence shown here is derived from an EMBL/GenBank/DDBJ whole genome shotgun (WGS) entry which is preliminary data.</text>
</comment>
<dbReference type="PANTHER" id="PTHR40252">
    <property type="entry name" value="BLR0328 PROTEIN"/>
    <property type="match status" value="1"/>
</dbReference>
<dbReference type="InterPro" id="IPR019494">
    <property type="entry name" value="FIST_C"/>
</dbReference>
<dbReference type="EMBL" id="LCPB01000002">
    <property type="protein sequence ID" value="KKU90494.1"/>
    <property type="molecule type" value="Genomic_DNA"/>
</dbReference>
<protein>
    <recommendedName>
        <fullName evidence="1">FIST C-domain domain-containing protein</fullName>
    </recommendedName>
</protein>
<dbReference type="AlphaFoldDB" id="A0A0G1U8T4"/>
<dbReference type="Proteomes" id="UP000033882">
    <property type="component" value="Unassembled WGS sequence"/>
</dbReference>
<proteinExistence type="predicted"/>
<evidence type="ECO:0000313" key="3">
    <source>
        <dbReference type="Proteomes" id="UP000033882"/>
    </source>
</evidence>
<dbReference type="PANTHER" id="PTHR40252:SF2">
    <property type="entry name" value="BLR0328 PROTEIN"/>
    <property type="match status" value="1"/>
</dbReference>